<comment type="caution">
    <text evidence="3">The sequence shown here is derived from an EMBL/GenBank/DDBJ whole genome shotgun (WGS) entry which is preliminary data.</text>
</comment>
<accession>A0ABQ8TJZ9</accession>
<dbReference type="PANTHER" id="PTHR47027">
    <property type="entry name" value="REVERSE TRANSCRIPTASE DOMAIN-CONTAINING PROTEIN"/>
    <property type="match status" value="1"/>
</dbReference>
<dbReference type="Pfam" id="PF00078">
    <property type="entry name" value="RVT_1"/>
    <property type="match status" value="1"/>
</dbReference>
<keyword evidence="4" id="KW-1185">Reference proteome</keyword>
<organism evidence="3 4">
    <name type="scientific">Periplaneta americana</name>
    <name type="common">American cockroach</name>
    <name type="synonym">Blatta americana</name>
    <dbReference type="NCBI Taxonomy" id="6978"/>
    <lineage>
        <taxon>Eukaryota</taxon>
        <taxon>Metazoa</taxon>
        <taxon>Ecdysozoa</taxon>
        <taxon>Arthropoda</taxon>
        <taxon>Hexapoda</taxon>
        <taxon>Insecta</taxon>
        <taxon>Pterygota</taxon>
        <taxon>Neoptera</taxon>
        <taxon>Polyneoptera</taxon>
        <taxon>Dictyoptera</taxon>
        <taxon>Blattodea</taxon>
        <taxon>Blattoidea</taxon>
        <taxon>Blattidae</taxon>
        <taxon>Blattinae</taxon>
        <taxon>Periplaneta</taxon>
    </lineage>
</organism>
<dbReference type="EMBL" id="JAJSOF020000009">
    <property type="protein sequence ID" value="KAJ4446287.1"/>
    <property type="molecule type" value="Genomic_DNA"/>
</dbReference>
<feature type="compositionally biased region" description="Polar residues" evidence="1">
    <location>
        <begin position="278"/>
        <end position="288"/>
    </location>
</feature>
<dbReference type="PANTHER" id="PTHR47027:SF20">
    <property type="entry name" value="REVERSE TRANSCRIPTASE-LIKE PROTEIN WITH RNA-DIRECTED DNA POLYMERASE DOMAIN"/>
    <property type="match status" value="1"/>
</dbReference>
<proteinExistence type="predicted"/>
<feature type="compositionally biased region" description="Polar residues" evidence="1">
    <location>
        <begin position="251"/>
        <end position="264"/>
    </location>
</feature>
<reference evidence="3 4" key="1">
    <citation type="journal article" date="2022" name="Allergy">
        <title>Genome assembly and annotation of Periplaneta americana reveal a comprehensive cockroach allergen profile.</title>
        <authorList>
            <person name="Wang L."/>
            <person name="Xiong Q."/>
            <person name="Saelim N."/>
            <person name="Wang L."/>
            <person name="Nong W."/>
            <person name="Wan A.T."/>
            <person name="Shi M."/>
            <person name="Liu X."/>
            <person name="Cao Q."/>
            <person name="Hui J.H.L."/>
            <person name="Sookrung N."/>
            <person name="Leung T.F."/>
            <person name="Tungtrongchitr A."/>
            <person name="Tsui S.K.W."/>
        </authorList>
    </citation>
    <scope>NUCLEOTIDE SEQUENCE [LARGE SCALE GENOMIC DNA]</scope>
    <source>
        <strain evidence="3">PWHHKU_190912</strain>
    </source>
</reference>
<evidence type="ECO:0000313" key="3">
    <source>
        <dbReference type="EMBL" id="KAJ4446287.1"/>
    </source>
</evidence>
<sequence>MPAWSSAYDDTYRNFAFRSTPVVRAEVQGYLSGVACMSVAWNRNQCHRQPSALCHCENAAGVVFLYDNAEPPMIWRTTDLLQESRWEAVNTHPTARISLPAITLPSQEIPVRSTFSDRDCIVFIDLEKAYDSVLIKQLWEEIKGIGVSLPLIALIQRLYKDSQAAVKIGKRLSAAFYTTKGLRQGCSISPTLFKIYIQQILKQWNNSCRGMGIPVGNETVHSLLFADDQVIIVQCREDAKFMPNKAKHSSQIKPVSSVRSTKPVQSIKPVSPDKSSQRIRSNQASESGQIKPAGPVKSSQRVRSNQASESGQIKPSSPVKSSRSFQSNQASHTSEIKPVNSVKSSQSVRSNQASESGQVKPVIPVKSSQSV</sequence>
<feature type="compositionally biased region" description="Polar residues" evidence="1">
    <location>
        <begin position="297"/>
        <end position="333"/>
    </location>
</feature>
<evidence type="ECO:0000313" key="4">
    <source>
        <dbReference type="Proteomes" id="UP001148838"/>
    </source>
</evidence>
<feature type="compositionally biased region" description="Polar residues" evidence="1">
    <location>
        <begin position="341"/>
        <end position="357"/>
    </location>
</feature>
<feature type="region of interest" description="Disordered" evidence="1">
    <location>
        <begin position="243"/>
        <end position="371"/>
    </location>
</feature>
<gene>
    <name evidence="3" type="ORF">ANN_12982</name>
</gene>
<protein>
    <recommendedName>
        <fullName evidence="2">Reverse transcriptase domain-containing protein</fullName>
    </recommendedName>
</protein>
<evidence type="ECO:0000259" key="2">
    <source>
        <dbReference type="Pfam" id="PF00078"/>
    </source>
</evidence>
<dbReference type="Proteomes" id="UP001148838">
    <property type="component" value="Unassembled WGS sequence"/>
</dbReference>
<dbReference type="InterPro" id="IPR000477">
    <property type="entry name" value="RT_dom"/>
</dbReference>
<feature type="domain" description="Reverse transcriptase" evidence="2">
    <location>
        <begin position="118"/>
        <end position="239"/>
    </location>
</feature>
<name>A0ABQ8TJZ9_PERAM</name>
<evidence type="ECO:0000256" key="1">
    <source>
        <dbReference type="SAM" id="MobiDB-lite"/>
    </source>
</evidence>